<comment type="caution">
    <text evidence="2">The sequence shown here is derived from an EMBL/GenBank/DDBJ whole genome shotgun (WGS) entry which is preliminary data.</text>
</comment>
<dbReference type="AlphaFoldDB" id="A0A7J8DHZ7"/>
<dbReference type="EMBL" id="JACASE010000012">
    <property type="protein sequence ID" value="KAF6422656.1"/>
    <property type="molecule type" value="Genomic_DNA"/>
</dbReference>
<keyword evidence="3" id="KW-1185">Reference proteome</keyword>
<reference evidence="2 3" key="1">
    <citation type="journal article" date="2020" name="Nature">
        <title>Six reference-quality genomes reveal evolution of bat adaptations.</title>
        <authorList>
            <person name="Jebb D."/>
            <person name="Huang Z."/>
            <person name="Pippel M."/>
            <person name="Hughes G.M."/>
            <person name="Lavrichenko K."/>
            <person name="Devanna P."/>
            <person name="Winkler S."/>
            <person name="Jermiin L.S."/>
            <person name="Skirmuntt E.C."/>
            <person name="Katzourakis A."/>
            <person name="Burkitt-Gray L."/>
            <person name="Ray D.A."/>
            <person name="Sullivan K.A.M."/>
            <person name="Roscito J.G."/>
            <person name="Kirilenko B.M."/>
            <person name="Davalos L.M."/>
            <person name="Corthals A.P."/>
            <person name="Power M.L."/>
            <person name="Jones G."/>
            <person name="Ransome R.D."/>
            <person name="Dechmann D.K.N."/>
            <person name="Locatelli A.G."/>
            <person name="Puechmaille S.J."/>
            <person name="Fedrigo O."/>
            <person name="Jarvis E.D."/>
            <person name="Hiller M."/>
            <person name="Vernes S.C."/>
            <person name="Myers E.W."/>
            <person name="Teeling E.C."/>
        </authorList>
    </citation>
    <scope>NUCLEOTIDE SEQUENCE [LARGE SCALE GENOMIC DNA]</scope>
    <source>
        <strain evidence="2">MRouAeg1</strain>
        <tissue evidence="2">Muscle</tissue>
    </source>
</reference>
<dbReference type="Proteomes" id="UP000593571">
    <property type="component" value="Unassembled WGS sequence"/>
</dbReference>
<sequence>MGTAHPCDLLGVSGASRDHDMGDASATGWAWRQAAGPLVKPECSPAPTCTHVWTRVYTHEHVSRTSACAHTPFKPIEVHTHSHEHTSPSVCSHSHPHPGARRRTGAESSEGPRPSQPLTPLWG</sequence>
<evidence type="ECO:0000256" key="1">
    <source>
        <dbReference type="SAM" id="MobiDB-lite"/>
    </source>
</evidence>
<feature type="region of interest" description="Disordered" evidence="1">
    <location>
        <begin position="1"/>
        <end position="23"/>
    </location>
</feature>
<feature type="region of interest" description="Disordered" evidence="1">
    <location>
        <begin position="79"/>
        <end position="123"/>
    </location>
</feature>
<organism evidence="2 3">
    <name type="scientific">Rousettus aegyptiacus</name>
    <name type="common">Egyptian fruit bat</name>
    <name type="synonym">Pteropus aegyptiacus</name>
    <dbReference type="NCBI Taxonomy" id="9407"/>
    <lineage>
        <taxon>Eukaryota</taxon>
        <taxon>Metazoa</taxon>
        <taxon>Chordata</taxon>
        <taxon>Craniata</taxon>
        <taxon>Vertebrata</taxon>
        <taxon>Euteleostomi</taxon>
        <taxon>Mammalia</taxon>
        <taxon>Eutheria</taxon>
        <taxon>Laurasiatheria</taxon>
        <taxon>Chiroptera</taxon>
        <taxon>Yinpterochiroptera</taxon>
        <taxon>Pteropodoidea</taxon>
        <taxon>Pteropodidae</taxon>
        <taxon>Rousettinae</taxon>
        <taxon>Rousettus</taxon>
    </lineage>
</organism>
<evidence type="ECO:0000313" key="3">
    <source>
        <dbReference type="Proteomes" id="UP000593571"/>
    </source>
</evidence>
<proteinExistence type="predicted"/>
<protein>
    <submittedName>
        <fullName evidence="2">Uncharacterized protein</fullName>
    </submittedName>
</protein>
<accession>A0A7J8DHZ7</accession>
<name>A0A7J8DHZ7_ROUAE</name>
<feature type="compositionally biased region" description="Basic residues" evidence="1">
    <location>
        <begin position="94"/>
        <end position="103"/>
    </location>
</feature>
<evidence type="ECO:0000313" key="2">
    <source>
        <dbReference type="EMBL" id="KAF6422656.1"/>
    </source>
</evidence>
<gene>
    <name evidence="2" type="ORF">HJG63_008498</name>
</gene>